<dbReference type="Pfam" id="PF01527">
    <property type="entry name" value="HTH_Tnp_1"/>
    <property type="match status" value="1"/>
</dbReference>
<keyword evidence="3" id="KW-1185">Reference proteome</keyword>
<dbReference type="EMBL" id="PXVC01000132">
    <property type="protein sequence ID" value="PSI00414.1"/>
    <property type="molecule type" value="Genomic_DNA"/>
</dbReference>
<reference evidence="3" key="1">
    <citation type="submission" date="2018-03" db="EMBL/GenBank/DDBJ databases">
        <title>Ecological and genomic features of two cosmopolitan and abundant freshwater picocyanobacteria.</title>
        <authorList>
            <person name="Cabello-Yeves P.J."/>
            <person name="Picazo A."/>
            <person name="Camacho A."/>
            <person name="Callieri C."/>
            <person name="Rosselli R."/>
            <person name="Roda-Garcia J."/>
            <person name="Coutinho F.H."/>
            <person name="Rodriguez-Valera F."/>
        </authorList>
    </citation>
    <scope>NUCLEOTIDE SEQUENCE [LARGE SCALE GENOMIC DNA]</scope>
    <source>
        <strain evidence="3">Tous</strain>
    </source>
</reference>
<dbReference type="GO" id="GO:0004803">
    <property type="term" value="F:transposase activity"/>
    <property type="evidence" value="ECO:0007669"/>
    <property type="project" value="InterPro"/>
</dbReference>
<evidence type="ECO:0000313" key="2">
    <source>
        <dbReference type="EMBL" id="PSI00414.1"/>
    </source>
</evidence>
<name>A0A2P7EB23_9SYNE</name>
<dbReference type="GO" id="GO:0003677">
    <property type="term" value="F:DNA binding"/>
    <property type="evidence" value="ECO:0007669"/>
    <property type="project" value="InterPro"/>
</dbReference>
<dbReference type="AlphaFoldDB" id="A0A2P7EB23"/>
<proteinExistence type="predicted"/>
<protein>
    <submittedName>
        <fullName evidence="2">Transposase</fullName>
    </submittedName>
</protein>
<gene>
    <name evidence="2" type="ORF">C7K08_13255</name>
</gene>
<accession>A0A2P7EB23</accession>
<feature type="non-terminal residue" evidence="2">
    <location>
        <position position="1"/>
    </location>
</feature>
<evidence type="ECO:0000313" key="3">
    <source>
        <dbReference type="Proteomes" id="UP000240206"/>
    </source>
</evidence>
<evidence type="ECO:0000256" key="1">
    <source>
        <dbReference type="SAM" id="Coils"/>
    </source>
</evidence>
<dbReference type="InterPro" id="IPR002514">
    <property type="entry name" value="Transposase_8"/>
</dbReference>
<feature type="coiled-coil region" evidence="1">
    <location>
        <begin position="70"/>
        <end position="104"/>
    </location>
</feature>
<dbReference type="SUPFAM" id="SSF46689">
    <property type="entry name" value="Homeodomain-like"/>
    <property type="match status" value="1"/>
</dbReference>
<sequence>EGELVPARSSSAEEWDSSDKLAAVIQAAGLSGADLGAYCRERGLYPQQLARWRQAAEYANGLDAPSMADQKELQRKNQELIRQNRRLERELQKKEKALAEAAALLLLTKKFDSLWPQERET</sequence>
<comment type="caution">
    <text evidence="2">The sequence shown here is derived from an EMBL/GenBank/DDBJ whole genome shotgun (WGS) entry which is preliminary data.</text>
</comment>
<dbReference type="InterPro" id="IPR009057">
    <property type="entry name" value="Homeodomain-like_sf"/>
</dbReference>
<keyword evidence="1" id="KW-0175">Coiled coil</keyword>
<dbReference type="RefSeq" id="WP_153062427.1">
    <property type="nucleotide sequence ID" value="NZ_PXVC01000132.1"/>
</dbReference>
<dbReference type="GO" id="GO:0006313">
    <property type="term" value="P:DNA transposition"/>
    <property type="evidence" value="ECO:0007669"/>
    <property type="project" value="InterPro"/>
</dbReference>
<dbReference type="Proteomes" id="UP000240206">
    <property type="component" value="Unassembled WGS sequence"/>
</dbReference>
<organism evidence="2 3">
    <name type="scientific">Synechococcus lacustris str. Tous</name>
    <dbReference type="NCBI Taxonomy" id="1910958"/>
    <lineage>
        <taxon>Bacteria</taxon>
        <taxon>Bacillati</taxon>
        <taxon>Cyanobacteriota</taxon>
        <taxon>Cyanophyceae</taxon>
        <taxon>Synechococcales</taxon>
        <taxon>Synechococcaceae</taxon>
        <taxon>Synechococcus</taxon>
    </lineage>
</organism>